<evidence type="ECO:0000313" key="3">
    <source>
        <dbReference type="Proteomes" id="UP000031307"/>
    </source>
</evidence>
<name>A0A0C1EC58_9BACT</name>
<dbReference type="EMBL" id="JSAM01000073">
    <property type="protein sequence ID" value="KIA77603.1"/>
    <property type="molecule type" value="Genomic_DNA"/>
</dbReference>
<protein>
    <submittedName>
        <fullName evidence="2">Uncharacterized protein</fullName>
    </submittedName>
</protein>
<dbReference type="Proteomes" id="UP000031307">
    <property type="component" value="Unassembled WGS sequence"/>
</dbReference>
<accession>A0A0C1EC58</accession>
<feature type="transmembrane region" description="Helical" evidence="1">
    <location>
        <begin position="36"/>
        <end position="54"/>
    </location>
</feature>
<keyword evidence="1" id="KW-0472">Membrane</keyword>
<reference evidence="2 3" key="1">
    <citation type="journal article" date="2014" name="Mol. Biol. Evol.">
        <title>Massive expansion of Ubiquitination-related gene families within the Chlamydiae.</title>
        <authorList>
            <person name="Domman D."/>
            <person name="Collingro A."/>
            <person name="Lagkouvardos I."/>
            <person name="Gehre L."/>
            <person name="Weinmaier T."/>
            <person name="Rattei T."/>
            <person name="Subtil A."/>
            <person name="Horn M."/>
        </authorList>
    </citation>
    <scope>NUCLEOTIDE SEQUENCE [LARGE SCALE GENOMIC DNA]</scope>
    <source>
        <strain evidence="2 3">OEW1</strain>
    </source>
</reference>
<feature type="transmembrane region" description="Helical" evidence="1">
    <location>
        <begin position="218"/>
        <end position="236"/>
    </location>
</feature>
<feature type="transmembrane region" description="Helical" evidence="1">
    <location>
        <begin position="75"/>
        <end position="94"/>
    </location>
</feature>
<sequence length="238" mass="26483">MLIKIGFPMHAGFFALLVLVGIHVFANTAKVLGWVWRGAFLSFAAGVSFAYVFVDLLPALEKGQPALKRAFGEMIPYLDLHAYVTALIGVLFYYGLHTQKVTKTNFWLTISGYLLFNFFVGASLSDSTNPEIQPIILFTIAMGMHYFIHDHNTNLDNSELYQDQVRWTLVIALVLGYVVGYLTHIPDAVVAIVISFVSGGVILNSLRYELPKRDQVGYPQFVLGALLYTAILIRVGES</sequence>
<feature type="transmembrane region" description="Helical" evidence="1">
    <location>
        <begin position="132"/>
        <end position="149"/>
    </location>
</feature>
<gene>
    <name evidence="2" type="ORF">DB43_GD00340</name>
</gene>
<feature type="transmembrane region" description="Helical" evidence="1">
    <location>
        <begin position="164"/>
        <end position="182"/>
    </location>
</feature>
<proteinExistence type="predicted"/>
<dbReference type="AlphaFoldDB" id="A0A0C1EC58"/>
<keyword evidence="1" id="KW-0812">Transmembrane</keyword>
<evidence type="ECO:0000313" key="2">
    <source>
        <dbReference type="EMBL" id="KIA77603.1"/>
    </source>
</evidence>
<organism evidence="2 3">
    <name type="scientific">Parachlamydia acanthamoebae</name>
    <dbReference type="NCBI Taxonomy" id="83552"/>
    <lineage>
        <taxon>Bacteria</taxon>
        <taxon>Pseudomonadati</taxon>
        <taxon>Chlamydiota</taxon>
        <taxon>Chlamydiia</taxon>
        <taxon>Parachlamydiales</taxon>
        <taxon>Parachlamydiaceae</taxon>
        <taxon>Parachlamydia</taxon>
    </lineage>
</organism>
<feature type="transmembrane region" description="Helical" evidence="1">
    <location>
        <begin position="106"/>
        <end position="125"/>
    </location>
</feature>
<evidence type="ECO:0000256" key="1">
    <source>
        <dbReference type="SAM" id="Phobius"/>
    </source>
</evidence>
<keyword evidence="1" id="KW-1133">Transmembrane helix</keyword>
<dbReference type="PATRIC" id="fig|83552.4.peg.1243"/>
<comment type="caution">
    <text evidence="2">The sequence shown here is derived from an EMBL/GenBank/DDBJ whole genome shotgun (WGS) entry which is preliminary data.</text>
</comment>